<sequence>MRWETLNAYVDGELDAEDRHRVAEALAQDPVLAARVATLSRLKHGVRAAVVPRRRAGIAQTPLGWACAMLVLALIGIGLIAPIRRQPADPARAAFAAWNAAGSVAAAEPISDGVGSAPLDLAAAGFQLIYLSQGNEAVGRLFGYEGRHGCRLAVWSGPSTAQGGLEIAQEGPLRLARWDSGGRHYVLLSETLPAERFATLAEAAELLARPAEPGRLRLALDRALGHSERPCAG</sequence>
<evidence type="ECO:0000256" key="1">
    <source>
        <dbReference type="SAM" id="Phobius"/>
    </source>
</evidence>
<dbReference type="RefSeq" id="WP_012606051.1">
    <property type="nucleotide sequence ID" value="NC_011758.1"/>
</dbReference>
<protein>
    <submittedName>
        <fullName evidence="3">Putative transmembrane anti-sigma factor</fullName>
    </submittedName>
</protein>
<reference evidence="3 4" key="1">
    <citation type="submission" date="2008-12" db="EMBL/GenBank/DDBJ databases">
        <title>Complete sequence of plasmid1 of Methylobacterium chloromethanicum CM4.</title>
        <authorList>
            <consortium name="US DOE Joint Genome Institute"/>
            <person name="Lucas S."/>
            <person name="Copeland A."/>
            <person name="Lapidus A."/>
            <person name="Glavina del Rio T."/>
            <person name="Dalin E."/>
            <person name="Tice H."/>
            <person name="Bruce D."/>
            <person name="Goodwin L."/>
            <person name="Pitluck S."/>
            <person name="Chertkov O."/>
            <person name="Brettin T."/>
            <person name="Detter J.C."/>
            <person name="Han C."/>
            <person name="Larimer F."/>
            <person name="Land M."/>
            <person name="Hauser L."/>
            <person name="Kyrpides N."/>
            <person name="Mikhailova N."/>
            <person name="Marx C."/>
            <person name="Richardson P."/>
        </authorList>
    </citation>
    <scope>NUCLEOTIDE SEQUENCE [LARGE SCALE GENOMIC DNA]</scope>
    <source>
        <strain evidence="4">CM4 / NCIMB 13688</strain>
        <plasmid evidence="3 4">pCMU01</plasmid>
    </source>
</reference>
<keyword evidence="1 3" id="KW-0812">Transmembrane</keyword>
<evidence type="ECO:0000259" key="2">
    <source>
        <dbReference type="Pfam" id="PF13490"/>
    </source>
</evidence>
<keyword evidence="3" id="KW-0614">Plasmid</keyword>
<geneLocation type="plasmid" evidence="3 4">
    <name>pCMU01</name>
</geneLocation>
<feature type="domain" description="Putative zinc-finger" evidence="2">
    <location>
        <begin position="6"/>
        <end position="27"/>
    </location>
</feature>
<feature type="transmembrane region" description="Helical" evidence="1">
    <location>
        <begin position="63"/>
        <end position="83"/>
    </location>
</feature>
<name>B7L2T9_METC4</name>
<evidence type="ECO:0000313" key="4">
    <source>
        <dbReference type="Proteomes" id="UP000002385"/>
    </source>
</evidence>
<dbReference type="HOGENOM" id="CLU_1183926_0_0_5"/>
<keyword evidence="1" id="KW-1133">Transmembrane helix</keyword>
<proteinExistence type="predicted"/>
<accession>B7L2T9</accession>
<keyword evidence="1" id="KW-0472">Membrane</keyword>
<dbReference type="InterPro" id="IPR027383">
    <property type="entry name" value="Znf_put"/>
</dbReference>
<dbReference type="Proteomes" id="UP000002385">
    <property type="component" value="Plasmid pCMU01"/>
</dbReference>
<dbReference type="KEGG" id="mch:Mchl_5389"/>
<dbReference type="Pfam" id="PF13490">
    <property type="entry name" value="zf-HC2"/>
    <property type="match status" value="1"/>
</dbReference>
<dbReference type="EMBL" id="CP001299">
    <property type="protein sequence ID" value="ACK86147.1"/>
    <property type="molecule type" value="Genomic_DNA"/>
</dbReference>
<dbReference type="AlphaFoldDB" id="B7L2T9"/>
<gene>
    <name evidence="3" type="ordered locus">Mchl_5389</name>
</gene>
<evidence type="ECO:0000313" key="3">
    <source>
        <dbReference type="EMBL" id="ACK86147.1"/>
    </source>
</evidence>
<organism evidence="3 4">
    <name type="scientific">Methylorubrum extorquens (strain CM4 / NCIMB 13688)</name>
    <name type="common">Methylobacterium extorquens</name>
    <dbReference type="NCBI Taxonomy" id="440085"/>
    <lineage>
        <taxon>Bacteria</taxon>
        <taxon>Pseudomonadati</taxon>
        <taxon>Pseudomonadota</taxon>
        <taxon>Alphaproteobacteria</taxon>
        <taxon>Hyphomicrobiales</taxon>
        <taxon>Methylobacteriaceae</taxon>
        <taxon>Methylorubrum</taxon>
    </lineage>
</organism>
<reference evidence="3 4" key="2">
    <citation type="journal article" date="2012" name="J. Bacteriol.">
        <title>Complete genome sequences of six strains of the genus Methylobacterium.</title>
        <authorList>
            <person name="Marx C.J."/>
            <person name="Bringel F."/>
            <person name="Chistoserdova L."/>
            <person name="Moulin L."/>
            <person name="Farhan Ul Haque M."/>
            <person name="Fleischman D.E."/>
            <person name="Gruffaz C."/>
            <person name="Jourand P."/>
            <person name="Knief C."/>
            <person name="Lee M.C."/>
            <person name="Muller E.E."/>
            <person name="Nadalig T."/>
            <person name="Peyraud R."/>
            <person name="Roselli S."/>
            <person name="Russ L."/>
            <person name="Goodwin L.A."/>
            <person name="Ivanova N."/>
            <person name="Kyrpides N."/>
            <person name="Lajus A."/>
            <person name="Land M.L."/>
            <person name="Medigue C."/>
            <person name="Mikhailova N."/>
            <person name="Nolan M."/>
            <person name="Woyke T."/>
            <person name="Stolyar S."/>
            <person name="Vorholt J.A."/>
            <person name="Vuilleumier S."/>
        </authorList>
    </citation>
    <scope>NUCLEOTIDE SEQUENCE [LARGE SCALE GENOMIC DNA]</scope>
    <source>
        <strain evidence="4">CM4 / NCIMB 13688</strain>
        <plasmid evidence="3 4">pCMU01</plasmid>
    </source>
</reference>